<feature type="region of interest" description="Disordered" evidence="9">
    <location>
        <begin position="143"/>
        <end position="165"/>
    </location>
</feature>
<dbReference type="PANTHER" id="PTHR10071">
    <property type="entry name" value="TRANSCRIPTION FACTOR GATA FAMILY MEMBER"/>
    <property type="match status" value="1"/>
</dbReference>
<evidence type="ECO:0000256" key="7">
    <source>
        <dbReference type="ARBA" id="ARBA00023242"/>
    </source>
</evidence>
<feature type="region of interest" description="Disordered" evidence="9">
    <location>
        <begin position="320"/>
        <end position="354"/>
    </location>
</feature>
<keyword evidence="3 8" id="KW-0863">Zinc-finger</keyword>
<dbReference type="STRING" id="4846.A0A367K1A4"/>
<protein>
    <recommendedName>
        <fullName evidence="10">GATA-type domain-containing protein</fullName>
    </recommendedName>
</protein>
<reference evidence="11 12" key="1">
    <citation type="journal article" date="2018" name="G3 (Bethesda)">
        <title>Phylogenetic and Phylogenomic Definition of Rhizopus Species.</title>
        <authorList>
            <person name="Gryganskyi A.P."/>
            <person name="Golan J."/>
            <person name="Dolatabadi S."/>
            <person name="Mondo S."/>
            <person name="Robb S."/>
            <person name="Idnurm A."/>
            <person name="Muszewska A."/>
            <person name="Steczkiewicz K."/>
            <person name="Masonjones S."/>
            <person name="Liao H.L."/>
            <person name="Gajdeczka M.T."/>
            <person name="Anike F."/>
            <person name="Vuek A."/>
            <person name="Anishchenko I.M."/>
            <person name="Voigt K."/>
            <person name="de Hoog G.S."/>
            <person name="Smith M.E."/>
            <person name="Heitman J."/>
            <person name="Vilgalys R."/>
            <person name="Stajich J.E."/>
        </authorList>
    </citation>
    <scope>NUCLEOTIDE SEQUENCE [LARGE SCALE GENOMIC DNA]</scope>
    <source>
        <strain evidence="11 12">LSU 92-RS-03</strain>
    </source>
</reference>
<dbReference type="SMART" id="SM00401">
    <property type="entry name" value="ZnF_GATA"/>
    <property type="match status" value="2"/>
</dbReference>
<dbReference type="GO" id="GO:0005634">
    <property type="term" value="C:nucleus"/>
    <property type="evidence" value="ECO:0007669"/>
    <property type="project" value="UniProtKB-SubCell"/>
</dbReference>
<proteinExistence type="predicted"/>
<dbReference type="SUPFAM" id="SSF57716">
    <property type="entry name" value="Glucocorticoid receptor-like (DNA-binding domain)"/>
    <property type="match status" value="2"/>
</dbReference>
<evidence type="ECO:0000259" key="10">
    <source>
        <dbReference type="PROSITE" id="PS50114"/>
    </source>
</evidence>
<keyword evidence="4" id="KW-0862">Zinc</keyword>
<dbReference type="GO" id="GO:0045944">
    <property type="term" value="P:positive regulation of transcription by RNA polymerase II"/>
    <property type="evidence" value="ECO:0007669"/>
    <property type="project" value="TreeGrafter"/>
</dbReference>
<dbReference type="InterPro" id="IPR000679">
    <property type="entry name" value="Znf_GATA"/>
</dbReference>
<evidence type="ECO:0000256" key="3">
    <source>
        <dbReference type="ARBA" id="ARBA00022771"/>
    </source>
</evidence>
<dbReference type="GO" id="GO:0000122">
    <property type="term" value="P:negative regulation of transcription by RNA polymerase II"/>
    <property type="evidence" value="ECO:0007669"/>
    <property type="project" value="TreeGrafter"/>
</dbReference>
<dbReference type="CDD" id="cd00202">
    <property type="entry name" value="ZnF_GATA"/>
    <property type="match status" value="2"/>
</dbReference>
<gene>
    <name evidence="11" type="ORF">CU098_009810</name>
</gene>
<feature type="compositionally biased region" description="Polar residues" evidence="9">
    <location>
        <begin position="155"/>
        <end position="165"/>
    </location>
</feature>
<name>A0A367K1A4_RHIST</name>
<dbReference type="GO" id="GO:0000981">
    <property type="term" value="F:DNA-binding transcription factor activity, RNA polymerase II-specific"/>
    <property type="evidence" value="ECO:0007669"/>
    <property type="project" value="TreeGrafter"/>
</dbReference>
<keyword evidence="7" id="KW-0539">Nucleus</keyword>
<dbReference type="OrthoDB" id="515401at2759"/>
<dbReference type="PROSITE" id="PS50114">
    <property type="entry name" value="GATA_ZN_FINGER_2"/>
    <property type="match status" value="2"/>
</dbReference>
<dbReference type="PRINTS" id="PR00619">
    <property type="entry name" value="GATAZNFINGER"/>
</dbReference>
<keyword evidence="5" id="KW-0805">Transcription regulation</keyword>
<dbReference type="Gene3D" id="3.30.50.10">
    <property type="entry name" value="Erythroid Transcription Factor GATA-1, subunit A"/>
    <property type="match status" value="2"/>
</dbReference>
<dbReference type="Pfam" id="PF00320">
    <property type="entry name" value="GATA"/>
    <property type="match status" value="2"/>
</dbReference>
<feature type="domain" description="GATA-type" evidence="10">
    <location>
        <begin position="508"/>
        <end position="534"/>
    </location>
</feature>
<feature type="compositionally biased region" description="Low complexity" evidence="9">
    <location>
        <begin position="387"/>
        <end position="422"/>
    </location>
</feature>
<keyword evidence="2" id="KW-0479">Metal-binding</keyword>
<feature type="domain" description="GATA-type" evidence="10">
    <location>
        <begin position="448"/>
        <end position="495"/>
    </location>
</feature>
<dbReference type="GO" id="GO:0008270">
    <property type="term" value="F:zinc ion binding"/>
    <property type="evidence" value="ECO:0007669"/>
    <property type="project" value="UniProtKB-KW"/>
</dbReference>
<dbReference type="PANTHER" id="PTHR10071:SF281">
    <property type="entry name" value="BOX A-BINDING FACTOR-RELATED"/>
    <property type="match status" value="1"/>
</dbReference>
<keyword evidence="12" id="KW-1185">Reference proteome</keyword>
<feature type="compositionally biased region" description="Low complexity" evidence="9">
    <location>
        <begin position="432"/>
        <end position="441"/>
    </location>
</feature>
<evidence type="ECO:0000256" key="9">
    <source>
        <dbReference type="SAM" id="MobiDB-lite"/>
    </source>
</evidence>
<dbReference type="PROSITE" id="PS00344">
    <property type="entry name" value="GATA_ZN_FINGER_1"/>
    <property type="match status" value="1"/>
</dbReference>
<evidence type="ECO:0000256" key="2">
    <source>
        <dbReference type="ARBA" id="ARBA00022723"/>
    </source>
</evidence>
<evidence type="ECO:0000313" key="12">
    <source>
        <dbReference type="Proteomes" id="UP000253551"/>
    </source>
</evidence>
<dbReference type="InterPro" id="IPR013088">
    <property type="entry name" value="Znf_NHR/GATA"/>
</dbReference>
<evidence type="ECO:0000256" key="1">
    <source>
        <dbReference type="ARBA" id="ARBA00004123"/>
    </source>
</evidence>
<dbReference type="EMBL" id="PJQM01002360">
    <property type="protein sequence ID" value="RCH96022.1"/>
    <property type="molecule type" value="Genomic_DNA"/>
</dbReference>
<accession>A0A367K1A4</accession>
<dbReference type="GO" id="GO:0000978">
    <property type="term" value="F:RNA polymerase II cis-regulatory region sequence-specific DNA binding"/>
    <property type="evidence" value="ECO:0007669"/>
    <property type="project" value="TreeGrafter"/>
</dbReference>
<comment type="caution">
    <text evidence="11">The sequence shown here is derived from an EMBL/GenBank/DDBJ whole genome shotgun (WGS) entry which is preliminary data.</text>
</comment>
<dbReference type="AlphaFoldDB" id="A0A367K1A4"/>
<comment type="subcellular location">
    <subcellularLocation>
        <location evidence="1">Nucleus</location>
    </subcellularLocation>
</comment>
<keyword evidence="6" id="KW-0804">Transcription</keyword>
<dbReference type="Proteomes" id="UP000253551">
    <property type="component" value="Unassembled WGS sequence"/>
</dbReference>
<evidence type="ECO:0000256" key="4">
    <source>
        <dbReference type="ARBA" id="ARBA00022833"/>
    </source>
</evidence>
<dbReference type="InterPro" id="IPR039355">
    <property type="entry name" value="Transcription_factor_GATA"/>
</dbReference>
<dbReference type="InterPro" id="IPR013860">
    <property type="entry name" value="AreA_GATA"/>
</dbReference>
<evidence type="ECO:0000313" key="11">
    <source>
        <dbReference type="EMBL" id="RCH96022.1"/>
    </source>
</evidence>
<evidence type="ECO:0000256" key="5">
    <source>
        <dbReference type="ARBA" id="ARBA00023015"/>
    </source>
</evidence>
<organism evidence="11 12">
    <name type="scientific">Rhizopus stolonifer</name>
    <name type="common">Rhizopus nigricans</name>
    <dbReference type="NCBI Taxonomy" id="4846"/>
    <lineage>
        <taxon>Eukaryota</taxon>
        <taxon>Fungi</taxon>
        <taxon>Fungi incertae sedis</taxon>
        <taxon>Mucoromycota</taxon>
        <taxon>Mucoromycotina</taxon>
        <taxon>Mucoromycetes</taxon>
        <taxon>Mucorales</taxon>
        <taxon>Mucorineae</taxon>
        <taxon>Rhizopodaceae</taxon>
        <taxon>Rhizopus</taxon>
    </lineage>
</organism>
<evidence type="ECO:0000256" key="6">
    <source>
        <dbReference type="ARBA" id="ARBA00023163"/>
    </source>
</evidence>
<feature type="compositionally biased region" description="Low complexity" evidence="9">
    <location>
        <begin position="333"/>
        <end position="351"/>
    </location>
</feature>
<evidence type="ECO:0000256" key="8">
    <source>
        <dbReference type="PROSITE-ProRule" id="PRU00094"/>
    </source>
</evidence>
<feature type="region of interest" description="Disordered" evidence="9">
    <location>
        <begin position="380"/>
        <end position="446"/>
    </location>
</feature>
<sequence length="534" mass="59414">MAPIVLKVKGNMQSLPFGSDPSEDLSKTWRVCTKVKDSLENGSRLENLSWRLWFAHNINDNKKPKPVSPAASALLRNFKIPDNFDFPKASQQKKKKSKAELEVEYKRKMILQQKKQAEQKIQDTRSKALFNTMTVDKQPIPITKPQQQQQQQQQKEFTLQQFTSDQSGDQVVELEDIFKSFGGDMQAYLNPSEENPTPQQLDNLINESWPVSSSTSSSIHSYQDPYHFKDTLVHSNTTSPISFPAPIVSTPVNPVPQNIYTQPYSEYNNYNTNVQGSALYVSSEAMPPIPIGTLHNKLLTTLPRETLESAGRLLNKTDISHQKPTQAPPPVIQSTPNTPFTTSSSSFSQPQTHHDSLRFCIQQPPTHIPTTKDTSSTTYIFSHHQSKSLPASRASSPPPQTESTGTCSSSASSSPTSMNSPYLHHHHHNKKSNTSINSSPSEGKAPICSNCSTTSTPLWRRSANDELLCNACGLYLKLHNAPRPKYLKPQSSRKDLRGEDESIAQPLCSNCGTSTTPLWRRDIDGSPLCNACGL</sequence>
<dbReference type="Pfam" id="PF08550">
    <property type="entry name" value="GATA_AreA"/>
    <property type="match status" value="1"/>
</dbReference>